<protein>
    <submittedName>
        <fullName evidence="2">Proteins of 100 residues with WXG</fullName>
    </submittedName>
</protein>
<dbReference type="Gene3D" id="1.10.287.1060">
    <property type="entry name" value="ESAT-6-like"/>
    <property type="match status" value="1"/>
</dbReference>
<accession>A0A1H0Q6G4</accession>
<feature type="compositionally biased region" description="Polar residues" evidence="1">
    <location>
        <begin position="619"/>
        <end position="628"/>
    </location>
</feature>
<feature type="compositionally biased region" description="Polar residues" evidence="1">
    <location>
        <begin position="406"/>
        <end position="415"/>
    </location>
</feature>
<gene>
    <name evidence="2" type="ORF">SAMN04487905_10274</name>
</gene>
<dbReference type="Pfam" id="PF06013">
    <property type="entry name" value="WXG100"/>
    <property type="match status" value="1"/>
</dbReference>
<feature type="region of interest" description="Disordered" evidence="1">
    <location>
        <begin position="341"/>
        <end position="855"/>
    </location>
</feature>
<evidence type="ECO:0000313" key="3">
    <source>
        <dbReference type="Proteomes" id="UP000199497"/>
    </source>
</evidence>
<organism evidence="2 3">
    <name type="scientific">Actinopolyspora xinjiangensis</name>
    <dbReference type="NCBI Taxonomy" id="405564"/>
    <lineage>
        <taxon>Bacteria</taxon>
        <taxon>Bacillati</taxon>
        <taxon>Actinomycetota</taxon>
        <taxon>Actinomycetes</taxon>
        <taxon>Actinopolysporales</taxon>
        <taxon>Actinopolysporaceae</taxon>
        <taxon>Actinopolyspora</taxon>
    </lineage>
</organism>
<dbReference type="InterPro" id="IPR036689">
    <property type="entry name" value="ESAT-6-like_sf"/>
</dbReference>
<feature type="compositionally biased region" description="Basic and acidic residues" evidence="1">
    <location>
        <begin position="344"/>
        <end position="365"/>
    </location>
</feature>
<dbReference type="AlphaFoldDB" id="A0A1H0Q6G4"/>
<evidence type="ECO:0000313" key="2">
    <source>
        <dbReference type="EMBL" id="SDP12219.1"/>
    </source>
</evidence>
<feature type="compositionally biased region" description="Basic and acidic residues" evidence="1">
    <location>
        <begin position="416"/>
        <end position="430"/>
    </location>
</feature>
<dbReference type="InterPro" id="IPR010310">
    <property type="entry name" value="T7SS_ESAT-6-like"/>
</dbReference>
<feature type="compositionally biased region" description="Gly residues" evidence="1">
    <location>
        <begin position="376"/>
        <end position="403"/>
    </location>
</feature>
<dbReference type="SUPFAM" id="SSF140453">
    <property type="entry name" value="EsxAB dimer-like"/>
    <property type="match status" value="1"/>
</dbReference>
<dbReference type="STRING" id="405564.SAMN04487905_10274"/>
<proteinExistence type="predicted"/>
<dbReference type="Proteomes" id="UP000199497">
    <property type="component" value="Unassembled WGS sequence"/>
</dbReference>
<keyword evidence="3" id="KW-1185">Reference proteome</keyword>
<feature type="compositionally biased region" description="Low complexity" evidence="1">
    <location>
        <begin position="667"/>
        <end position="678"/>
    </location>
</feature>
<feature type="compositionally biased region" description="Gly residues" evidence="1">
    <location>
        <begin position="806"/>
        <end position="832"/>
    </location>
</feature>
<feature type="compositionally biased region" description="Basic and acidic residues" evidence="1">
    <location>
        <begin position="454"/>
        <end position="465"/>
    </location>
</feature>
<feature type="compositionally biased region" description="Basic and acidic residues" evidence="1">
    <location>
        <begin position="834"/>
        <end position="847"/>
    </location>
</feature>
<feature type="region of interest" description="Disordered" evidence="1">
    <location>
        <begin position="1"/>
        <end position="43"/>
    </location>
</feature>
<feature type="compositionally biased region" description="Basic and acidic residues" evidence="1">
    <location>
        <begin position="10"/>
        <end position="26"/>
    </location>
</feature>
<evidence type="ECO:0000256" key="1">
    <source>
        <dbReference type="SAM" id="MobiDB-lite"/>
    </source>
</evidence>
<dbReference type="EMBL" id="FNJR01000002">
    <property type="protein sequence ID" value="SDP12219.1"/>
    <property type="molecule type" value="Genomic_DNA"/>
</dbReference>
<reference evidence="3" key="1">
    <citation type="submission" date="2016-10" db="EMBL/GenBank/DDBJ databases">
        <authorList>
            <person name="Varghese N."/>
            <person name="Submissions S."/>
        </authorList>
    </citation>
    <scope>NUCLEOTIDE SEQUENCE [LARGE SCALE GENOMIC DNA]</scope>
    <source>
        <strain evidence="3">DSM 46732</strain>
    </source>
</reference>
<dbReference type="RefSeq" id="WP_092597484.1">
    <property type="nucleotide sequence ID" value="NZ_FNJR01000002.1"/>
</dbReference>
<name>A0A1H0Q6G4_9ACTN</name>
<sequence length="872" mass="92055">MGSPNNLSPPDEHHEEIRENANRNDSSDGGSAPSGHGNSDFHLDKLNELEKVMREDVWGRVFRRWRTHEGAAKKYPGEEFAVYGTGTVETRELPKLRGIDWGMLESAAGKLAELASNRDAWLDHLGSLEKDLDQAWQGRAADAARQRYTAVKAPMNKYCDDLNATSRALHKAAQVPKKRVGPGGLSDFKDKSSFFKHYGGDDESEDMLQDLDGMEKMVREGLRYSKSQLQDPEMKEFGKALLPRVEAQMPDRDVNVDPKDAEEPKKIEYHVQITWDDLRKPGAPGCRDGGGTVANKRIKWLDDFCGWYAHDVRALREEIHDAYEHTEEAFSALREQLGKLDGTTFDKLDEGGPRRDGGQRGEQRSPADAGLTTRSQGGGTGGMPGGGGTGGAPGGSGVPGGQTAGMPQQPSTPSSEEIRDRMSESGEEAARVAPSGGGGPGTDRGLDQVTIGEGAERIAVREADSQGRTQLTLLDEQGQPRTYQIPFGDQGGAAVPDSTDAGRSAEAPGTPGPRGDPLGETDPTAPRGDSRGPTLVRPNDDGTAVIREGERTINVAREVGGGLRLTIDDGDGQPSTRTVDFGEERPGVERSAGAESGRTAPAAASREEFQRQAPPGEQPGQTSQQRVPPQQAEPGVPRQDDLDSAGAPRTNAAFSASPVDPGGGGLAPAAQQGATPAPESLGVPRQESATGGEPVTGTSPETGQRLDGRPADSFETAARTTSQWGGSGVFGDAEGFSSRSTFTAFSGDLFSAPEDDGGNVWGSRPTDRLGDIEGEAGLATMDGKSGRTESQGATGLASMGESAGASGQGEQGGARGGMMPMGGMGGAGQQGGGDEERSNDSPWRTEGDLFDDGLDAETRWQYRAVLGEPEEK</sequence>